<proteinExistence type="predicted"/>
<feature type="region of interest" description="Disordered" evidence="1">
    <location>
        <begin position="126"/>
        <end position="181"/>
    </location>
</feature>
<dbReference type="EMBL" id="JALJOS010000009">
    <property type="protein sequence ID" value="KAK9834772.1"/>
    <property type="molecule type" value="Genomic_DNA"/>
</dbReference>
<evidence type="ECO:0000313" key="3">
    <source>
        <dbReference type="Proteomes" id="UP001438707"/>
    </source>
</evidence>
<evidence type="ECO:0000313" key="2">
    <source>
        <dbReference type="EMBL" id="KAK9834772.1"/>
    </source>
</evidence>
<keyword evidence="3" id="KW-1185">Reference proteome</keyword>
<reference evidence="2 3" key="1">
    <citation type="journal article" date="2024" name="Nat. Commun.">
        <title>Phylogenomics reveals the evolutionary origins of lichenization in chlorophyte algae.</title>
        <authorList>
            <person name="Puginier C."/>
            <person name="Libourel C."/>
            <person name="Otte J."/>
            <person name="Skaloud P."/>
            <person name="Haon M."/>
            <person name="Grisel S."/>
            <person name="Petersen M."/>
            <person name="Berrin J.G."/>
            <person name="Delaux P.M."/>
            <person name="Dal Grande F."/>
            <person name="Keller J."/>
        </authorList>
    </citation>
    <scope>NUCLEOTIDE SEQUENCE [LARGE SCALE GENOMIC DNA]</scope>
    <source>
        <strain evidence="2 3">SAG 2145</strain>
    </source>
</reference>
<dbReference type="AlphaFoldDB" id="A0AAW1RLV6"/>
<name>A0AAW1RLV6_9CHLO</name>
<gene>
    <name evidence="2" type="ORF">WJX74_010102</name>
</gene>
<sequence>MAAVAGSGVVVFGRVSLAAQNFATACSTAARKSGRLFVQNVADPEVLKSVADAVPANRQQTAPAVSRLPRVLTTRTKSGKPGAPREWPEEPQQASRARRLVTLPFAPIKKLGRSISNSKLASAFFFSGGSPRETQDAEARRTRTTSTDTIPEETSIISNVDASSQAQEPSPRLQRSRTGSGLLRKLSLKPIRVRRSSSLADKRL</sequence>
<comment type="caution">
    <text evidence="2">The sequence shown here is derived from an EMBL/GenBank/DDBJ whole genome shotgun (WGS) entry which is preliminary data.</text>
</comment>
<feature type="compositionally biased region" description="Polar residues" evidence="1">
    <location>
        <begin position="155"/>
        <end position="168"/>
    </location>
</feature>
<protein>
    <submittedName>
        <fullName evidence="2">Uncharacterized protein</fullName>
    </submittedName>
</protein>
<accession>A0AAW1RLV6</accession>
<organism evidence="2 3">
    <name type="scientific">Apatococcus lobatus</name>
    <dbReference type="NCBI Taxonomy" id="904363"/>
    <lineage>
        <taxon>Eukaryota</taxon>
        <taxon>Viridiplantae</taxon>
        <taxon>Chlorophyta</taxon>
        <taxon>core chlorophytes</taxon>
        <taxon>Trebouxiophyceae</taxon>
        <taxon>Chlorellales</taxon>
        <taxon>Chlorellaceae</taxon>
        <taxon>Apatococcus</taxon>
    </lineage>
</organism>
<dbReference type="Proteomes" id="UP001438707">
    <property type="component" value="Unassembled WGS sequence"/>
</dbReference>
<evidence type="ECO:0000256" key="1">
    <source>
        <dbReference type="SAM" id="MobiDB-lite"/>
    </source>
</evidence>
<feature type="region of interest" description="Disordered" evidence="1">
    <location>
        <begin position="74"/>
        <end position="98"/>
    </location>
</feature>